<keyword evidence="2 6" id="KW-0889">Transcription antitermination</keyword>
<comment type="function">
    <text evidence="6">Involved in transcription antitermination. Required for transcription of ribosomal RNA (rRNA) genes. Binds specifically to the boxA antiterminator sequence of the ribosomal RNA (rrn) operons.</text>
</comment>
<dbReference type="AlphaFoldDB" id="A0AA43RK66"/>
<dbReference type="PANTHER" id="PTHR11078">
    <property type="entry name" value="N UTILIZATION SUBSTANCE PROTEIN B-RELATED"/>
    <property type="match status" value="1"/>
</dbReference>
<comment type="caution">
    <text evidence="8">The sequence shown here is derived from an EMBL/GenBank/DDBJ whole genome shotgun (WGS) entry which is preliminary data.</text>
</comment>
<dbReference type="InterPro" id="IPR006027">
    <property type="entry name" value="NusB_RsmB_TIM44"/>
</dbReference>
<dbReference type="GO" id="GO:0006353">
    <property type="term" value="P:DNA-templated transcription termination"/>
    <property type="evidence" value="ECO:0007669"/>
    <property type="project" value="UniProtKB-UniRule"/>
</dbReference>
<reference evidence="8" key="1">
    <citation type="submission" date="2023-07" db="EMBL/GenBank/DDBJ databases">
        <title>Between Cages and Wild: Unraveling the Impact of Captivity on Animal Microbiomes and Antimicrobial Resistance.</title>
        <authorList>
            <person name="Schmartz G.P."/>
            <person name="Rehner J."/>
            <person name="Schuff M.J."/>
            <person name="Becker S.L."/>
            <person name="Kravczyk M."/>
            <person name="Gurevich A."/>
            <person name="Francke R."/>
            <person name="Mueller R."/>
            <person name="Keller V."/>
            <person name="Keller A."/>
        </authorList>
    </citation>
    <scope>NUCLEOTIDE SEQUENCE</scope>
    <source>
        <strain evidence="8">S39M_St_73</strain>
    </source>
</reference>
<evidence type="ECO:0000256" key="2">
    <source>
        <dbReference type="ARBA" id="ARBA00022814"/>
    </source>
</evidence>
<keyword evidence="9" id="KW-1185">Reference proteome</keyword>
<name>A0AA43RK66_9LACT</name>
<dbReference type="GO" id="GO:0005829">
    <property type="term" value="C:cytosol"/>
    <property type="evidence" value="ECO:0007669"/>
    <property type="project" value="TreeGrafter"/>
</dbReference>
<comment type="similarity">
    <text evidence="1 6">Belongs to the NusB family.</text>
</comment>
<evidence type="ECO:0000256" key="3">
    <source>
        <dbReference type="ARBA" id="ARBA00022884"/>
    </source>
</evidence>
<proteinExistence type="inferred from homology"/>
<evidence type="ECO:0000256" key="6">
    <source>
        <dbReference type="HAMAP-Rule" id="MF_00073"/>
    </source>
</evidence>
<gene>
    <name evidence="6 8" type="primary">nusB</name>
    <name evidence="8" type="ORF">Q4F26_01250</name>
</gene>
<evidence type="ECO:0000259" key="7">
    <source>
        <dbReference type="Pfam" id="PF01029"/>
    </source>
</evidence>
<dbReference type="Pfam" id="PF01029">
    <property type="entry name" value="NusB"/>
    <property type="match status" value="1"/>
</dbReference>
<dbReference type="InterPro" id="IPR035926">
    <property type="entry name" value="NusB-like_sf"/>
</dbReference>
<dbReference type="EMBL" id="JAUNQW010000003">
    <property type="protein sequence ID" value="MDO5456948.1"/>
    <property type="molecule type" value="Genomic_DNA"/>
</dbReference>
<feature type="domain" description="NusB/RsmB/TIM44" evidence="7">
    <location>
        <begin position="6"/>
        <end position="138"/>
    </location>
</feature>
<evidence type="ECO:0000313" key="9">
    <source>
        <dbReference type="Proteomes" id="UP001171751"/>
    </source>
</evidence>
<dbReference type="NCBIfam" id="TIGR01951">
    <property type="entry name" value="nusB"/>
    <property type="match status" value="1"/>
</dbReference>
<evidence type="ECO:0000256" key="1">
    <source>
        <dbReference type="ARBA" id="ARBA00005952"/>
    </source>
</evidence>
<dbReference type="GO" id="GO:0031564">
    <property type="term" value="P:transcription antitermination"/>
    <property type="evidence" value="ECO:0007669"/>
    <property type="project" value="UniProtKB-KW"/>
</dbReference>
<evidence type="ECO:0000313" key="8">
    <source>
        <dbReference type="EMBL" id="MDO5456948.1"/>
    </source>
</evidence>
<dbReference type="PANTHER" id="PTHR11078:SF3">
    <property type="entry name" value="ANTITERMINATION NUSB DOMAIN-CONTAINING PROTEIN"/>
    <property type="match status" value="1"/>
</dbReference>
<organism evidence="8 9">
    <name type="scientific">Atopococcus tabaci</name>
    <dbReference type="NCBI Taxonomy" id="269774"/>
    <lineage>
        <taxon>Bacteria</taxon>
        <taxon>Bacillati</taxon>
        <taxon>Bacillota</taxon>
        <taxon>Bacilli</taxon>
        <taxon>Lactobacillales</taxon>
        <taxon>Carnobacteriaceae</taxon>
        <taxon>Atopococcus</taxon>
    </lineage>
</organism>
<protein>
    <recommendedName>
        <fullName evidence="6">Transcription antitermination protein NusB</fullName>
    </recommendedName>
    <alternativeName>
        <fullName evidence="6">Antitermination factor NusB</fullName>
    </alternativeName>
</protein>
<dbReference type="Gene3D" id="1.10.940.10">
    <property type="entry name" value="NusB-like"/>
    <property type="match status" value="1"/>
</dbReference>
<dbReference type="Proteomes" id="UP001171751">
    <property type="component" value="Unassembled WGS sequence"/>
</dbReference>
<dbReference type="HAMAP" id="MF_00073">
    <property type="entry name" value="NusB"/>
    <property type="match status" value="1"/>
</dbReference>
<keyword evidence="3 6" id="KW-0694">RNA-binding</keyword>
<dbReference type="GO" id="GO:0003723">
    <property type="term" value="F:RNA binding"/>
    <property type="evidence" value="ECO:0007669"/>
    <property type="project" value="UniProtKB-UniRule"/>
</dbReference>
<dbReference type="SUPFAM" id="SSF48013">
    <property type="entry name" value="NusB-like"/>
    <property type="match status" value="1"/>
</dbReference>
<sequence length="147" mass="16824">MALSRHETRIKAFQALYQLFFEKNTDLTIEQAVKNAFTGEEDDIAELQESEFLIELVKGALEHRVEIDSLISQHLKNWKIEQLNSVDVLILRMGVLEINFIGDTPAAVVINEMINLSKMFSNKKSEQLINAVLDHIAKSKNKSEEMH</sequence>
<dbReference type="InterPro" id="IPR011605">
    <property type="entry name" value="NusB_fam"/>
</dbReference>
<keyword evidence="4 6" id="KW-0805">Transcription regulation</keyword>
<accession>A0AA43RK66</accession>
<keyword evidence="5 6" id="KW-0804">Transcription</keyword>
<evidence type="ECO:0000256" key="4">
    <source>
        <dbReference type="ARBA" id="ARBA00023015"/>
    </source>
</evidence>
<evidence type="ECO:0000256" key="5">
    <source>
        <dbReference type="ARBA" id="ARBA00023163"/>
    </source>
</evidence>